<dbReference type="PANTHER" id="PTHR46268">
    <property type="entry name" value="STRESS RESPONSE PROTEIN NHAX"/>
    <property type="match status" value="1"/>
</dbReference>
<dbReference type="SUPFAM" id="SSF52402">
    <property type="entry name" value="Adenine nucleotide alpha hydrolases-like"/>
    <property type="match status" value="2"/>
</dbReference>
<protein>
    <submittedName>
        <fullName evidence="4">Nucleotide-binding universal stress UspA family protein</fullName>
    </submittedName>
</protein>
<gene>
    <name evidence="3" type="ORF">GCM10009769_04660</name>
    <name evidence="4" type="ORF">JOE58_000791</name>
</gene>
<dbReference type="InterPro" id="IPR006016">
    <property type="entry name" value="UspA"/>
</dbReference>
<evidence type="ECO:0000313" key="3">
    <source>
        <dbReference type="EMBL" id="GGK89691.1"/>
    </source>
</evidence>
<keyword evidence="6" id="KW-1185">Reference proteome</keyword>
<evidence type="ECO:0000256" key="1">
    <source>
        <dbReference type="ARBA" id="ARBA00008791"/>
    </source>
</evidence>
<feature type="domain" description="UspA" evidence="2">
    <location>
        <begin position="10"/>
        <end position="132"/>
    </location>
</feature>
<proteinExistence type="inferred from homology"/>
<dbReference type="RefSeq" id="WP_175329302.1">
    <property type="nucleotide sequence ID" value="NZ_BMOI01000001.1"/>
</dbReference>
<reference evidence="3" key="2">
    <citation type="submission" date="2020-09" db="EMBL/GenBank/DDBJ databases">
        <authorList>
            <person name="Sun Q."/>
            <person name="Ohkuma M."/>
        </authorList>
    </citation>
    <scope>NUCLEOTIDE SEQUENCE</scope>
    <source>
        <strain evidence="3">JCM 1480</strain>
    </source>
</reference>
<name>A0A8H9G6S0_9MICO</name>
<evidence type="ECO:0000313" key="4">
    <source>
        <dbReference type="EMBL" id="MBM7801540.1"/>
    </source>
</evidence>
<evidence type="ECO:0000313" key="6">
    <source>
        <dbReference type="Proteomes" id="UP000746584"/>
    </source>
</evidence>
<evidence type="ECO:0000259" key="2">
    <source>
        <dbReference type="Pfam" id="PF00582"/>
    </source>
</evidence>
<dbReference type="PANTHER" id="PTHR46268:SF6">
    <property type="entry name" value="UNIVERSAL STRESS PROTEIN UP12"/>
    <property type="match status" value="1"/>
</dbReference>
<organism evidence="3 5">
    <name type="scientific">Curtobacterium luteum</name>
    <dbReference type="NCBI Taxonomy" id="33881"/>
    <lineage>
        <taxon>Bacteria</taxon>
        <taxon>Bacillati</taxon>
        <taxon>Actinomycetota</taxon>
        <taxon>Actinomycetes</taxon>
        <taxon>Micrococcales</taxon>
        <taxon>Microbacteriaceae</taxon>
        <taxon>Curtobacterium</taxon>
    </lineage>
</organism>
<dbReference type="EMBL" id="BMOI01000001">
    <property type="protein sequence ID" value="GGK89691.1"/>
    <property type="molecule type" value="Genomic_DNA"/>
</dbReference>
<reference evidence="3" key="1">
    <citation type="journal article" date="2014" name="Int. J. Syst. Evol. Microbiol.">
        <title>Complete genome sequence of Corynebacterium casei LMG S-19264T (=DSM 44701T), isolated from a smear-ripened cheese.</title>
        <authorList>
            <consortium name="US DOE Joint Genome Institute (JGI-PGF)"/>
            <person name="Walter F."/>
            <person name="Albersmeier A."/>
            <person name="Kalinowski J."/>
            <person name="Ruckert C."/>
        </authorList>
    </citation>
    <scope>NUCLEOTIDE SEQUENCE</scope>
    <source>
        <strain evidence="3">JCM 1480</strain>
    </source>
</reference>
<accession>A0A8H9G6S0</accession>
<dbReference type="Pfam" id="PF00582">
    <property type="entry name" value="Usp"/>
    <property type="match status" value="2"/>
</dbReference>
<feature type="domain" description="UspA" evidence="2">
    <location>
        <begin position="142"/>
        <end position="276"/>
    </location>
</feature>
<dbReference type="Gene3D" id="3.40.50.620">
    <property type="entry name" value="HUPs"/>
    <property type="match status" value="2"/>
</dbReference>
<dbReference type="AlphaFoldDB" id="A0A8H9G6S0"/>
<dbReference type="InterPro" id="IPR014729">
    <property type="entry name" value="Rossmann-like_a/b/a_fold"/>
</dbReference>
<dbReference type="Proteomes" id="UP000648535">
    <property type="component" value="Unassembled WGS sequence"/>
</dbReference>
<reference evidence="4 6" key="3">
    <citation type="submission" date="2021-01" db="EMBL/GenBank/DDBJ databases">
        <title>Sequencing the genomes of 1000 actinobacteria strains.</title>
        <authorList>
            <person name="Klenk H.-P."/>
        </authorList>
    </citation>
    <scope>NUCLEOTIDE SEQUENCE [LARGE SCALE GENOMIC DNA]</scope>
    <source>
        <strain evidence="4 6">DSM 20542</strain>
    </source>
</reference>
<dbReference type="EMBL" id="JAFBCG010000001">
    <property type="protein sequence ID" value="MBM7801540.1"/>
    <property type="molecule type" value="Genomic_DNA"/>
</dbReference>
<dbReference type="CDD" id="cd00293">
    <property type="entry name" value="USP-like"/>
    <property type="match status" value="1"/>
</dbReference>
<sequence length="285" mass="31272">MHDAAALVPQHVVIGIDEHEASLRTIDWVIERDLPSGSRVDVVTVTNGWSTDPRADRALVEAAAARLPDRSHVDVETLVRFGAPDRTLLEVAADADLLVIGNRRQHRLRTALDGWMPERIPTVADLPVVVVPEDWVPVDGDVLLGVDTSTGDAALRFAAEEALRSRHRLGALRAWKLPVTTATGALSVLEDPQLYEDHNRAILADSERLLHLRYPGLRHRPLLEEGDPAARLLAHAPFASLVVVGRRHRTTLGGVFTGSTAHGLITQGRTPLAVVPQRRRELLDR</sequence>
<comment type="similarity">
    <text evidence="1">Belongs to the universal stress protein A family.</text>
</comment>
<evidence type="ECO:0000313" key="5">
    <source>
        <dbReference type="Proteomes" id="UP000648535"/>
    </source>
</evidence>
<comment type="caution">
    <text evidence="3">The sequence shown here is derived from an EMBL/GenBank/DDBJ whole genome shotgun (WGS) entry which is preliminary data.</text>
</comment>
<dbReference type="Proteomes" id="UP000746584">
    <property type="component" value="Unassembled WGS sequence"/>
</dbReference>